<gene>
    <name evidence="2" type="ORF">LMG18101_02194</name>
</gene>
<keyword evidence="1" id="KW-0472">Membrane</keyword>
<comment type="caution">
    <text evidence="2">The sequence shown here is derived from an EMBL/GenBank/DDBJ whole genome shotgun (WGS) entry which is preliminary data.</text>
</comment>
<accession>A0ABM9K5Q2</accession>
<evidence type="ECO:0000313" key="3">
    <source>
        <dbReference type="Proteomes" id="UP001189757"/>
    </source>
</evidence>
<evidence type="ECO:0008006" key="4">
    <source>
        <dbReference type="Google" id="ProtNLM"/>
    </source>
</evidence>
<keyword evidence="3" id="KW-1185">Reference proteome</keyword>
<sequence length="141" mass="15393">MSLFASQRIRNRIDDIDDRAHRAMRSAADAVDDARHAARPAVDDVQSLLRSLESAIHTLTDEGSTEARRASRTLHARADQLRRAANDRAHQARDRMDWALSRTEDTITSVPFKSVGVAVAIGAAIGLVVALVGGSRREPSE</sequence>
<dbReference type="PANTHER" id="PTHR35893:SF3">
    <property type="entry name" value="INNER MEMBRANE PROTEIN"/>
    <property type="match status" value="1"/>
</dbReference>
<dbReference type="EMBL" id="CATZLL010000006">
    <property type="protein sequence ID" value="CAJ0814299.1"/>
    <property type="molecule type" value="Genomic_DNA"/>
</dbReference>
<keyword evidence="1" id="KW-0812">Transmembrane</keyword>
<evidence type="ECO:0000256" key="1">
    <source>
        <dbReference type="SAM" id="Phobius"/>
    </source>
</evidence>
<evidence type="ECO:0000313" key="2">
    <source>
        <dbReference type="EMBL" id="CAJ0814299.1"/>
    </source>
</evidence>
<organism evidence="2 3">
    <name type="scientific">Ralstonia flaminis</name>
    <dbReference type="NCBI Taxonomy" id="3058597"/>
    <lineage>
        <taxon>Bacteria</taxon>
        <taxon>Pseudomonadati</taxon>
        <taxon>Pseudomonadota</taxon>
        <taxon>Betaproteobacteria</taxon>
        <taxon>Burkholderiales</taxon>
        <taxon>Burkholderiaceae</taxon>
        <taxon>Ralstonia</taxon>
    </lineage>
</organism>
<keyword evidence="1" id="KW-1133">Transmembrane helix</keyword>
<name>A0ABM9K5Q2_9RALS</name>
<dbReference type="PANTHER" id="PTHR35893">
    <property type="entry name" value="INNER MEMBRANE PROTEIN-RELATED"/>
    <property type="match status" value="1"/>
</dbReference>
<dbReference type="Proteomes" id="UP001189757">
    <property type="component" value="Unassembled WGS sequence"/>
</dbReference>
<protein>
    <recommendedName>
        <fullName evidence="4">DUF883 domain-containing protein</fullName>
    </recommendedName>
</protein>
<dbReference type="RefSeq" id="WP_316681113.1">
    <property type="nucleotide sequence ID" value="NZ_CATZLL010000006.1"/>
</dbReference>
<feature type="transmembrane region" description="Helical" evidence="1">
    <location>
        <begin position="115"/>
        <end position="134"/>
    </location>
</feature>
<dbReference type="InterPro" id="IPR010279">
    <property type="entry name" value="YqjD/ElaB"/>
</dbReference>
<reference evidence="2 3" key="1">
    <citation type="submission" date="2023-07" db="EMBL/GenBank/DDBJ databases">
        <authorList>
            <person name="Peeters C."/>
        </authorList>
    </citation>
    <scope>NUCLEOTIDE SEQUENCE [LARGE SCALE GENOMIC DNA]</scope>
    <source>
        <strain evidence="2 3">LMG 18101</strain>
    </source>
</reference>
<proteinExistence type="predicted"/>